<evidence type="ECO:0000313" key="2">
    <source>
        <dbReference type="Proteomes" id="UP000238356"/>
    </source>
</evidence>
<accession>A0A2S6ADR4</accession>
<reference evidence="1 2" key="1">
    <citation type="submission" date="2018-02" db="EMBL/GenBank/DDBJ databases">
        <title>8 Nocardia nova and 1 Nocardia cyriacigeorgica strain used for evolution to TMP-SMX.</title>
        <authorList>
            <person name="Mehta H."/>
            <person name="Weng J."/>
            <person name="Shamoo Y."/>
        </authorList>
    </citation>
    <scope>NUCLEOTIDE SEQUENCE [LARGE SCALE GENOMIC DNA]</scope>
    <source>
        <strain evidence="1 2">BAA2227</strain>
    </source>
</reference>
<evidence type="ECO:0000313" key="1">
    <source>
        <dbReference type="EMBL" id="PPJ32225.1"/>
    </source>
</evidence>
<dbReference type="PROSITE" id="PS51318">
    <property type="entry name" value="TAT"/>
    <property type="match status" value="1"/>
</dbReference>
<dbReference type="SUPFAM" id="SSF102198">
    <property type="entry name" value="Putative cyclase"/>
    <property type="match status" value="1"/>
</dbReference>
<dbReference type="PANTHER" id="PTHR31118:SF12">
    <property type="entry name" value="CYCLASE-LIKE PROTEIN 2"/>
    <property type="match status" value="1"/>
</dbReference>
<dbReference type="PANTHER" id="PTHR31118">
    <property type="entry name" value="CYCLASE-LIKE PROTEIN 2"/>
    <property type="match status" value="1"/>
</dbReference>
<dbReference type="InterPro" id="IPR037175">
    <property type="entry name" value="KFase_sf"/>
</dbReference>
<keyword evidence="2" id="KW-1185">Reference proteome</keyword>
<proteinExistence type="predicted"/>
<dbReference type="InterPro" id="IPR007325">
    <property type="entry name" value="KFase/CYL"/>
</dbReference>
<dbReference type="GO" id="GO:0019441">
    <property type="term" value="P:L-tryptophan catabolic process to kynurenine"/>
    <property type="evidence" value="ECO:0007669"/>
    <property type="project" value="InterPro"/>
</dbReference>
<dbReference type="GO" id="GO:0004061">
    <property type="term" value="F:arylformamidase activity"/>
    <property type="evidence" value="ECO:0007669"/>
    <property type="project" value="InterPro"/>
</dbReference>
<organism evidence="1 2">
    <name type="scientific">Nocardia nova</name>
    <dbReference type="NCBI Taxonomy" id="37330"/>
    <lineage>
        <taxon>Bacteria</taxon>
        <taxon>Bacillati</taxon>
        <taxon>Actinomycetota</taxon>
        <taxon>Actinomycetes</taxon>
        <taxon>Mycobacteriales</taxon>
        <taxon>Nocardiaceae</taxon>
        <taxon>Nocardia</taxon>
    </lineage>
</organism>
<dbReference type="InterPro" id="IPR006311">
    <property type="entry name" value="TAT_signal"/>
</dbReference>
<comment type="caution">
    <text evidence="1">The sequence shown here is derived from an EMBL/GenBank/DDBJ whole genome shotgun (WGS) entry which is preliminary data.</text>
</comment>
<gene>
    <name evidence="1" type="ORF">C5F51_05285</name>
</gene>
<protein>
    <submittedName>
        <fullName evidence="1">Cyclase family protein</fullName>
    </submittedName>
</protein>
<dbReference type="AlphaFoldDB" id="A0A2S6ADR4"/>
<dbReference type="GeneID" id="66719962"/>
<dbReference type="Proteomes" id="UP000238356">
    <property type="component" value="Unassembled WGS sequence"/>
</dbReference>
<name>A0A2S6ADR4_9NOCA</name>
<sequence length="274" mass="28450">MCAPRIVRIAHDGADFATVPSRRALAGAAGLAALAVAATAPVARPRAGAVVDLTHPVGPNTPMWPGNPPFAMVPVAWHALGGFDQNTIALWEHTGTHVDAPLRRASGGVSAGTFSVRDLVAPLIVIDISAKAAFDVDATVTIDDIDAFERIYGRIPPRAFVAMFSGWERRLAHPAAFVNLDVQGTPHAPGFCAEAADYLVRQRDIVGAGVDTLSLDHAADPDYGAHTAFLGGGRYGVEMVANLGSVPPTGATVVVGAPEHIGGTGRPCRMLAYT</sequence>
<dbReference type="RefSeq" id="WP_064907038.1">
    <property type="nucleotide sequence ID" value="NZ_JADLQW010000003.1"/>
</dbReference>
<dbReference type="Gene3D" id="3.50.30.50">
    <property type="entry name" value="Putative cyclase"/>
    <property type="match status" value="1"/>
</dbReference>
<dbReference type="EMBL" id="PSZD01000002">
    <property type="protein sequence ID" value="PPJ32225.1"/>
    <property type="molecule type" value="Genomic_DNA"/>
</dbReference>
<dbReference type="Pfam" id="PF04199">
    <property type="entry name" value="Cyclase"/>
    <property type="match status" value="1"/>
</dbReference>